<evidence type="ECO:0000256" key="7">
    <source>
        <dbReference type="ARBA" id="ARBA00022840"/>
    </source>
</evidence>
<comment type="caution">
    <text evidence="12">The sequence shown here is derived from an EMBL/GenBank/DDBJ whole genome shotgun (WGS) entry which is preliminary data.</text>
</comment>
<keyword evidence="3" id="KW-0597">Phosphoprotein</keyword>
<dbReference type="InterPro" id="IPR050482">
    <property type="entry name" value="Sensor_HK_TwoCompSys"/>
</dbReference>
<proteinExistence type="predicted"/>
<sequence>MQLQLSSTDIIVILCSIIILIVLLILIVIYGVFIKKKSELLLIHQQKEAIFEQELARSQVELQNQTLKYIGQELHDDLGQKLSVARLMTSKLKHADPADLRIVEEINLILGESLQDIRNISKSFITPAADVGDFVESLEKEVFRIKRLSLLEVDYRINRHHLPINAEHGLILFRIIQECITNVIKHSRSKSIQIIVEDRPKQTKFVISDKGIGFKTARNFEGIGLKNMINRAKIINAEFKISSEENQGTAVTIIYKKL</sequence>
<keyword evidence="9" id="KW-0472">Membrane</keyword>
<comment type="catalytic activity">
    <reaction evidence="1">
        <text>ATP + protein L-histidine = ADP + protein N-phospho-L-histidine.</text>
        <dbReference type="EC" id="2.7.13.3"/>
    </reaction>
</comment>
<evidence type="ECO:0000256" key="6">
    <source>
        <dbReference type="ARBA" id="ARBA00022777"/>
    </source>
</evidence>
<dbReference type="RefSeq" id="WP_251833394.1">
    <property type="nucleotide sequence ID" value="NZ_JACSPS010000002.1"/>
</dbReference>
<dbReference type="InterPro" id="IPR011712">
    <property type="entry name" value="Sig_transdc_His_kin_sub3_dim/P"/>
</dbReference>
<keyword evidence="7" id="KW-0067">ATP-binding</keyword>
<keyword evidence="6" id="KW-0418">Kinase</keyword>
<keyword evidence="5" id="KW-0547">Nucleotide-binding</keyword>
<feature type="domain" description="Histidine kinase/HSP90-like ATPase" evidence="10">
    <location>
        <begin position="171"/>
        <end position="254"/>
    </location>
</feature>
<dbReference type="PANTHER" id="PTHR24421:SF10">
    <property type="entry name" value="NITRATE_NITRITE SENSOR PROTEIN NARQ"/>
    <property type="match status" value="1"/>
</dbReference>
<evidence type="ECO:0000259" key="11">
    <source>
        <dbReference type="Pfam" id="PF07730"/>
    </source>
</evidence>
<dbReference type="PANTHER" id="PTHR24421">
    <property type="entry name" value="NITRATE/NITRITE SENSOR PROTEIN NARX-RELATED"/>
    <property type="match status" value="1"/>
</dbReference>
<reference evidence="12 13" key="1">
    <citation type="submission" date="2020-08" db="EMBL/GenBank/DDBJ databases">
        <title>A Genomic Blueprint of the Chicken Gut Microbiome.</title>
        <authorList>
            <person name="Gilroy R."/>
            <person name="Ravi A."/>
            <person name="Getino M."/>
            <person name="Pursley I."/>
            <person name="Horton D.L."/>
            <person name="Alikhan N.-F."/>
            <person name="Baker D."/>
            <person name="Gharbi K."/>
            <person name="Hall N."/>
            <person name="Watson M."/>
            <person name="Adriaenssens E.M."/>
            <person name="Foster-Nyarko E."/>
            <person name="Jarju S."/>
            <person name="Secka A."/>
            <person name="Antonio M."/>
            <person name="Oren A."/>
            <person name="Chaudhuri R."/>
            <person name="La Ragione R.M."/>
            <person name="Hildebrand F."/>
            <person name="Pallen M.J."/>
        </authorList>
    </citation>
    <scope>NUCLEOTIDE SEQUENCE [LARGE SCALE GENOMIC DNA]</scope>
    <source>
        <strain evidence="12 13">Sa1CVA4</strain>
    </source>
</reference>
<evidence type="ECO:0000256" key="4">
    <source>
        <dbReference type="ARBA" id="ARBA00022679"/>
    </source>
</evidence>
<dbReference type="InterPro" id="IPR003594">
    <property type="entry name" value="HATPase_dom"/>
</dbReference>
<feature type="domain" description="Signal transduction histidine kinase subgroup 3 dimerisation and phosphoacceptor" evidence="11">
    <location>
        <begin position="70"/>
        <end position="123"/>
    </location>
</feature>
<evidence type="ECO:0000259" key="10">
    <source>
        <dbReference type="Pfam" id="PF02518"/>
    </source>
</evidence>
<evidence type="ECO:0000256" key="3">
    <source>
        <dbReference type="ARBA" id="ARBA00022553"/>
    </source>
</evidence>
<evidence type="ECO:0000256" key="1">
    <source>
        <dbReference type="ARBA" id="ARBA00000085"/>
    </source>
</evidence>
<evidence type="ECO:0000313" key="13">
    <source>
        <dbReference type="Proteomes" id="UP000626242"/>
    </source>
</evidence>
<evidence type="ECO:0000256" key="8">
    <source>
        <dbReference type="ARBA" id="ARBA00023012"/>
    </source>
</evidence>
<keyword evidence="13" id="KW-1185">Reference proteome</keyword>
<dbReference type="EMBL" id="JACSPS010000002">
    <property type="protein sequence ID" value="MBD8018199.1"/>
    <property type="molecule type" value="Genomic_DNA"/>
</dbReference>
<dbReference type="EC" id="2.7.13.3" evidence="2"/>
<gene>
    <name evidence="12" type="ORF">H9628_06920</name>
</gene>
<dbReference type="Pfam" id="PF07730">
    <property type="entry name" value="HisKA_3"/>
    <property type="match status" value="1"/>
</dbReference>
<protein>
    <recommendedName>
        <fullName evidence="2">histidine kinase</fullName>
        <ecNumber evidence="2">2.7.13.3</ecNumber>
    </recommendedName>
</protein>
<dbReference type="Pfam" id="PF02518">
    <property type="entry name" value="HATPase_c"/>
    <property type="match status" value="1"/>
</dbReference>
<name>A0ABR8WMA4_9FLAO</name>
<evidence type="ECO:0000256" key="9">
    <source>
        <dbReference type="SAM" id="Phobius"/>
    </source>
</evidence>
<evidence type="ECO:0000256" key="2">
    <source>
        <dbReference type="ARBA" id="ARBA00012438"/>
    </source>
</evidence>
<keyword evidence="4" id="KW-0808">Transferase</keyword>
<keyword evidence="9" id="KW-0812">Transmembrane</keyword>
<keyword evidence="8" id="KW-0902">Two-component regulatory system</keyword>
<evidence type="ECO:0000313" key="12">
    <source>
        <dbReference type="EMBL" id="MBD8018199.1"/>
    </source>
</evidence>
<dbReference type="SUPFAM" id="SSF55874">
    <property type="entry name" value="ATPase domain of HSP90 chaperone/DNA topoisomerase II/histidine kinase"/>
    <property type="match status" value="1"/>
</dbReference>
<accession>A0ABR8WMA4</accession>
<organism evidence="12 13">
    <name type="scientific">Kaistella pullorum</name>
    <dbReference type="NCBI Taxonomy" id="2763074"/>
    <lineage>
        <taxon>Bacteria</taxon>
        <taxon>Pseudomonadati</taxon>
        <taxon>Bacteroidota</taxon>
        <taxon>Flavobacteriia</taxon>
        <taxon>Flavobacteriales</taxon>
        <taxon>Weeksellaceae</taxon>
        <taxon>Chryseobacterium group</taxon>
        <taxon>Kaistella</taxon>
    </lineage>
</organism>
<evidence type="ECO:0000256" key="5">
    <source>
        <dbReference type="ARBA" id="ARBA00022741"/>
    </source>
</evidence>
<dbReference type="InterPro" id="IPR036890">
    <property type="entry name" value="HATPase_C_sf"/>
</dbReference>
<dbReference type="CDD" id="cd16917">
    <property type="entry name" value="HATPase_UhpB-NarQ-NarX-like"/>
    <property type="match status" value="1"/>
</dbReference>
<keyword evidence="9" id="KW-1133">Transmembrane helix</keyword>
<dbReference type="Proteomes" id="UP000626242">
    <property type="component" value="Unassembled WGS sequence"/>
</dbReference>
<dbReference type="Gene3D" id="3.30.565.10">
    <property type="entry name" value="Histidine kinase-like ATPase, C-terminal domain"/>
    <property type="match status" value="1"/>
</dbReference>
<feature type="transmembrane region" description="Helical" evidence="9">
    <location>
        <begin position="12"/>
        <end position="33"/>
    </location>
</feature>